<comment type="similarity">
    <text evidence="8">Belongs to the TrpC family.</text>
</comment>
<comment type="catalytic activity">
    <reaction evidence="1 8">
        <text>1-(2-carboxyphenylamino)-1-deoxy-D-ribulose 5-phosphate + H(+) = (1S,2R)-1-C-(indol-3-yl)glycerol 3-phosphate + CO2 + H2O</text>
        <dbReference type="Rhea" id="RHEA:23476"/>
        <dbReference type="ChEBI" id="CHEBI:15377"/>
        <dbReference type="ChEBI" id="CHEBI:15378"/>
        <dbReference type="ChEBI" id="CHEBI:16526"/>
        <dbReference type="ChEBI" id="CHEBI:58613"/>
        <dbReference type="ChEBI" id="CHEBI:58866"/>
        <dbReference type="EC" id="4.1.1.48"/>
    </reaction>
</comment>
<evidence type="ECO:0000259" key="9">
    <source>
        <dbReference type="Pfam" id="PF00218"/>
    </source>
</evidence>
<evidence type="ECO:0000256" key="4">
    <source>
        <dbReference type="ARBA" id="ARBA00022793"/>
    </source>
</evidence>
<evidence type="ECO:0000256" key="8">
    <source>
        <dbReference type="HAMAP-Rule" id="MF_00134"/>
    </source>
</evidence>
<keyword evidence="6 8" id="KW-0057">Aromatic amino acid biosynthesis</keyword>
<dbReference type="InterPro" id="IPR013798">
    <property type="entry name" value="Indole-3-glycerol_P_synth_dom"/>
</dbReference>
<evidence type="ECO:0000313" key="10">
    <source>
        <dbReference type="EMBL" id="SFE68964.1"/>
    </source>
</evidence>
<evidence type="ECO:0000256" key="3">
    <source>
        <dbReference type="ARBA" id="ARBA00022605"/>
    </source>
</evidence>
<dbReference type="InterPro" id="IPR045186">
    <property type="entry name" value="Indole-3-glycerol_P_synth"/>
</dbReference>
<dbReference type="PANTHER" id="PTHR22854:SF2">
    <property type="entry name" value="INDOLE-3-GLYCEROL-PHOSPHATE SYNTHASE"/>
    <property type="match status" value="1"/>
</dbReference>
<dbReference type="EC" id="4.1.1.48" evidence="8"/>
<evidence type="ECO:0000256" key="1">
    <source>
        <dbReference type="ARBA" id="ARBA00001633"/>
    </source>
</evidence>
<protein>
    <recommendedName>
        <fullName evidence="8">Indole-3-glycerol phosphate synthase</fullName>
        <shortName evidence="8">IGPS</shortName>
        <ecNumber evidence="8">4.1.1.48</ecNumber>
    </recommendedName>
</protein>
<gene>
    <name evidence="8" type="primary">trpC</name>
    <name evidence="10" type="ORF">SAMN05216283_101764</name>
</gene>
<dbReference type="CDD" id="cd00331">
    <property type="entry name" value="IGPS"/>
    <property type="match status" value="1"/>
</dbReference>
<dbReference type="FunFam" id="3.20.20.70:FF:000024">
    <property type="entry name" value="Indole-3-glycerol phosphate synthase"/>
    <property type="match status" value="1"/>
</dbReference>
<dbReference type="HAMAP" id="MF_00134_B">
    <property type="entry name" value="IGPS_B"/>
    <property type="match status" value="1"/>
</dbReference>
<dbReference type="Gene3D" id="3.20.20.70">
    <property type="entry name" value="Aldolase class I"/>
    <property type="match status" value="1"/>
</dbReference>
<dbReference type="GO" id="GO:0004640">
    <property type="term" value="F:phosphoribosylanthranilate isomerase activity"/>
    <property type="evidence" value="ECO:0007669"/>
    <property type="project" value="TreeGrafter"/>
</dbReference>
<keyword evidence="7 8" id="KW-0456">Lyase</keyword>
<dbReference type="GO" id="GO:0000162">
    <property type="term" value="P:L-tryptophan biosynthetic process"/>
    <property type="evidence" value="ECO:0007669"/>
    <property type="project" value="UniProtKB-UniRule"/>
</dbReference>
<dbReference type="InterPro" id="IPR013785">
    <property type="entry name" value="Aldolase_TIM"/>
</dbReference>
<evidence type="ECO:0000256" key="5">
    <source>
        <dbReference type="ARBA" id="ARBA00022822"/>
    </source>
</evidence>
<evidence type="ECO:0000256" key="2">
    <source>
        <dbReference type="ARBA" id="ARBA00004696"/>
    </source>
</evidence>
<reference evidence="10 11" key="1">
    <citation type="submission" date="2016-10" db="EMBL/GenBank/DDBJ databases">
        <authorList>
            <person name="de Groot N.N."/>
        </authorList>
    </citation>
    <scope>NUCLEOTIDE SEQUENCE [LARGE SCALE GENOMIC DNA]</scope>
    <source>
        <strain evidence="10 11">CGMCC 1.9156</strain>
    </source>
</reference>
<accession>A0A1I2CL27</accession>
<evidence type="ECO:0000256" key="7">
    <source>
        <dbReference type="ARBA" id="ARBA00023239"/>
    </source>
</evidence>
<dbReference type="RefSeq" id="WP_093918470.1">
    <property type="nucleotide sequence ID" value="NZ_FONW01000001.1"/>
</dbReference>
<proteinExistence type="inferred from homology"/>
<organism evidence="10 11">
    <name type="scientific">Sunxiuqinia elliptica</name>
    <dbReference type="NCBI Taxonomy" id="655355"/>
    <lineage>
        <taxon>Bacteria</taxon>
        <taxon>Pseudomonadati</taxon>
        <taxon>Bacteroidota</taxon>
        <taxon>Bacteroidia</taxon>
        <taxon>Marinilabiliales</taxon>
        <taxon>Prolixibacteraceae</taxon>
        <taxon>Sunxiuqinia</taxon>
    </lineage>
</organism>
<keyword evidence="5 8" id="KW-0822">Tryptophan biosynthesis</keyword>
<dbReference type="SUPFAM" id="SSF51366">
    <property type="entry name" value="Ribulose-phoshate binding barrel"/>
    <property type="match status" value="1"/>
</dbReference>
<dbReference type="STRING" id="655355.SAMN05216283_101764"/>
<dbReference type="AlphaFoldDB" id="A0A1I2CL27"/>
<dbReference type="UniPathway" id="UPA00035">
    <property type="reaction ID" value="UER00043"/>
</dbReference>
<dbReference type="Proteomes" id="UP000198964">
    <property type="component" value="Unassembled WGS sequence"/>
</dbReference>
<dbReference type="InterPro" id="IPR011060">
    <property type="entry name" value="RibuloseP-bd_barrel"/>
</dbReference>
<sequence length="262" mass="28982">MTILDEINNNKRREVAEAKKLVSLEQLKFSPFFKRKINSLKTTLKAAGASGIIAEYKTKSPSKGVINEQAEVVEVSSAYTAAGVSGISILTDRQYFGGAFEDLAKARSANPTTPILRKDFMLDPYQVYEAKAHGADLILLIAASLSKEEMLELSETAKELDLEVLVEVHTEEEIEKLNSLVDIVGVNNRNLKTFEVDLETSVKLGSLLPQDMVRISESGLSSVENIHYLCQAGFDGFLMGENFMKTENPGQACKEFIELLRK</sequence>
<feature type="domain" description="Indole-3-glycerol phosphate synthase" evidence="9">
    <location>
        <begin position="4"/>
        <end position="255"/>
    </location>
</feature>
<keyword evidence="4 8" id="KW-0210">Decarboxylase</keyword>
<evidence type="ECO:0000313" key="11">
    <source>
        <dbReference type="Proteomes" id="UP000198964"/>
    </source>
</evidence>
<dbReference type="EMBL" id="FONW01000001">
    <property type="protein sequence ID" value="SFE68964.1"/>
    <property type="molecule type" value="Genomic_DNA"/>
</dbReference>
<evidence type="ECO:0000256" key="6">
    <source>
        <dbReference type="ARBA" id="ARBA00023141"/>
    </source>
</evidence>
<dbReference type="PANTHER" id="PTHR22854">
    <property type="entry name" value="TRYPTOPHAN BIOSYNTHESIS PROTEIN"/>
    <property type="match status" value="1"/>
</dbReference>
<comment type="pathway">
    <text evidence="2 8">Amino-acid biosynthesis; L-tryptophan biosynthesis; L-tryptophan from chorismate: step 4/5.</text>
</comment>
<dbReference type="NCBIfam" id="NF001377">
    <property type="entry name" value="PRK00278.2-4"/>
    <property type="match status" value="1"/>
</dbReference>
<dbReference type="GO" id="GO:0004425">
    <property type="term" value="F:indole-3-glycerol-phosphate synthase activity"/>
    <property type="evidence" value="ECO:0007669"/>
    <property type="project" value="UniProtKB-UniRule"/>
</dbReference>
<dbReference type="Pfam" id="PF00218">
    <property type="entry name" value="IGPS"/>
    <property type="match status" value="1"/>
</dbReference>
<keyword evidence="3 8" id="KW-0028">Amino-acid biosynthesis</keyword>
<name>A0A1I2CL27_9BACT</name>
<keyword evidence="11" id="KW-1185">Reference proteome</keyword>